<dbReference type="HOGENOM" id="CLU_046550_6_2_3"/>
<dbReference type="InterPro" id="IPR002589">
    <property type="entry name" value="Macro_dom"/>
</dbReference>
<sequence length="226" mass="25675">MLTPIIVLKRRQNISLKLILVAPNPLLWEAFREHFNHLPNVEVVNDYFEWLPEFDCMVSPANSFGLMDGGIDAAIIRFFGQSLMDRVQQRILEEYLGEQPVGTSFIVETGHSKHPFLAHTPTMRVPMIVAGTDIPYVAMWAMLLAVRRHNQQAKHKIHTIACPGLGTGIGRVPYPEAARMMALAYDHFLYPPKLLNCFVAGERQLQIWEEGNLGVTERRHPPQTVL</sequence>
<dbReference type="PANTHER" id="PTHR34413">
    <property type="entry name" value="PROPHAGE TAIL FIBER ASSEMBLY PROTEIN HOMOLOG TFAE-RELATED-RELATED"/>
    <property type="match status" value="1"/>
</dbReference>
<dbReference type="Proteomes" id="UP000010471">
    <property type="component" value="Chromosome"/>
</dbReference>
<dbReference type="PANTHER" id="PTHR34413:SF2">
    <property type="entry name" value="PROPHAGE TAIL FIBER ASSEMBLY PROTEIN HOMOLOG TFAE-RELATED"/>
    <property type="match status" value="1"/>
</dbReference>
<accession>K9WHE4</accession>
<evidence type="ECO:0000313" key="3">
    <source>
        <dbReference type="Proteomes" id="UP000010471"/>
    </source>
</evidence>
<dbReference type="InterPro" id="IPR043472">
    <property type="entry name" value="Macro_dom-like"/>
</dbReference>
<dbReference type="InterPro" id="IPR051220">
    <property type="entry name" value="TFA_Chaperone"/>
</dbReference>
<keyword evidence="3" id="KW-1185">Reference proteome</keyword>
<dbReference type="EMBL" id="CP003630">
    <property type="protein sequence ID" value="AFZ19231.1"/>
    <property type="molecule type" value="Genomic_DNA"/>
</dbReference>
<gene>
    <name evidence="2" type="ORF">Mic7113_3506</name>
</gene>
<dbReference type="SUPFAM" id="SSF52949">
    <property type="entry name" value="Macro domain-like"/>
    <property type="match status" value="1"/>
</dbReference>
<dbReference type="Gene3D" id="3.40.220.10">
    <property type="entry name" value="Leucine Aminopeptidase, subunit E, domain 1"/>
    <property type="match status" value="1"/>
</dbReference>
<name>K9WHE4_9CYAN</name>
<proteinExistence type="predicted"/>
<dbReference type="SMART" id="SM00506">
    <property type="entry name" value="A1pp"/>
    <property type="match status" value="1"/>
</dbReference>
<feature type="domain" description="Macro" evidence="1">
    <location>
        <begin position="28"/>
        <end position="226"/>
    </location>
</feature>
<dbReference type="PATRIC" id="fig|1173027.3.peg.3859"/>
<evidence type="ECO:0000313" key="2">
    <source>
        <dbReference type="EMBL" id="AFZ19231.1"/>
    </source>
</evidence>
<evidence type="ECO:0000259" key="1">
    <source>
        <dbReference type="PROSITE" id="PS51154"/>
    </source>
</evidence>
<dbReference type="Pfam" id="PF01661">
    <property type="entry name" value="Macro"/>
    <property type="match status" value="1"/>
</dbReference>
<dbReference type="AlphaFoldDB" id="K9WHE4"/>
<protein>
    <submittedName>
        <fullName evidence="2">Putative phosphatase, C-terminal domain of histone macro H2A1 like protein</fullName>
    </submittedName>
</protein>
<reference evidence="2 3" key="1">
    <citation type="submission" date="2012-06" db="EMBL/GenBank/DDBJ databases">
        <title>Finished chromosome of genome of Microcoleus sp. PCC 7113.</title>
        <authorList>
            <consortium name="US DOE Joint Genome Institute"/>
            <person name="Gugger M."/>
            <person name="Coursin T."/>
            <person name="Rippka R."/>
            <person name="Tandeau De Marsac N."/>
            <person name="Huntemann M."/>
            <person name="Wei C.-L."/>
            <person name="Han J."/>
            <person name="Detter J.C."/>
            <person name="Han C."/>
            <person name="Tapia R."/>
            <person name="Chen A."/>
            <person name="Kyrpides N."/>
            <person name="Mavromatis K."/>
            <person name="Markowitz V."/>
            <person name="Szeto E."/>
            <person name="Ivanova N."/>
            <person name="Pagani I."/>
            <person name="Pati A."/>
            <person name="Goodwin L."/>
            <person name="Nordberg H.P."/>
            <person name="Cantor M.N."/>
            <person name="Hua S.X."/>
            <person name="Woyke T."/>
            <person name="Kerfeld C.A."/>
        </authorList>
    </citation>
    <scope>NUCLEOTIDE SEQUENCE [LARGE SCALE GENOMIC DNA]</scope>
    <source>
        <strain evidence="2 3">PCC 7113</strain>
    </source>
</reference>
<organism evidence="2 3">
    <name type="scientific">Allocoleopsis franciscana PCC 7113</name>
    <dbReference type="NCBI Taxonomy" id="1173027"/>
    <lineage>
        <taxon>Bacteria</taxon>
        <taxon>Bacillati</taxon>
        <taxon>Cyanobacteriota</taxon>
        <taxon>Cyanophyceae</taxon>
        <taxon>Coleofasciculales</taxon>
        <taxon>Coleofasciculaceae</taxon>
        <taxon>Allocoleopsis</taxon>
        <taxon>Allocoleopsis franciscana</taxon>
    </lineage>
</organism>
<dbReference type="PROSITE" id="PS51154">
    <property type="entry name" value="MACRO"/>
    <property type="match status" value="1"/>
</dbReference>
<dbReference type="STRING" id="1173027.Mic7113_3506"/>
<dbReference type="KEGG" id="mic:Mic7113_3506"/>
<dbReference type="eggNOG" id="COG2110">
    <property type="taxonomic scope" value="Bacteria"/>
</dbReference>